<name>A0A177E8M6_9BACT</name>
<keyword evidence="9 11" id="KW-0472">Membrane</keyword>
<keyword evidence="14" id="KW-1185">Reference proteome</keyword>
<dbReference type="Gene3D" id="3.30.1150.10">
    <property type="match status" value="1"/>
</dbReference>
<evidence type="ECO:0000313" key="14">
    <source>
        <dbReference type="Proteomes" id="UP000076964"/>
    </source>
</evidence>
<gene>
    <name evidence="13" type="ORF">TH606_05290</name>
</gene>
<dbReference type="GO" id="GO:0055085">
    <property type="term" value="P:transmembrane transport"/>
    <property type="evidence" value="ECO:0007669"/>
    <property type="project" value="InterPro"/>
</dbReference>
<evidence type="ECO:0000256" key="6">
    <source>
        <dbReference type="ARBA" id="ARBA00022692"/>
    </source>
</evidence>
<evidence type="ECO:0000256" key="11">
    <source>
        <dbReference type="SAM" id="Phobius"/>
    </source>
</evidence>
<feature type="transmembrane region" description="Helical" evidence="11">
    <location>
        <begin position="12"/>
        <end position="29"/>
    </location>
</feature>
<feature type="region of interest" description="Disordered" evidence="10">
    <location>
        <begin position="48"/>
        <end position="71"/>
    </location>
</feature>
<dbReference type="AlphaFoldDB" id="A0A177E8M6"/>
<keyword evidence="6 11" id="KW-0812">Transmembrane</keyword>
<dbReference type="EMBL" id="LSFI01000020">
    <property type="protein sequence ID" value="OAG27770.1"/>
    <property type="molecule type" value="Genomic_DNA"/>
</dbReference>
<evidence type="ECO:0000256" key="10">
    <source>
        <dbReference type="SAM" id="MobiDB-lite"/>
    </source>
</evidence>
<dbReference type="InterPro" id="IPR037682">
    <property type="entry name" value="TonB_C"/>
</dbReference>
<dbReference type="Proteomes" id="UP000076964">
    <property type="component" value="Unassembled WGS sequence"/>
</dbReference>
<dbReference type="SUPFAM" id="SSF74653">
    <property type="entry name" value="TolA/TonB C-terminal domain"/>
    <property type="match status" value="1"/>
</dbReference>
<evidence type="ECO:0000256" key="2">
    <source>
        <dbReference type="ARBA" id="ARBA00006555"/>
    </source>
</evidence>
<keyword evidence="4" id="KW-1003">Cell membrane</keyword>
<organism evidence="13 14">
    <name type="scientific">Thermodesulfatator autotrophicus</name>
    <dbReference type="NCBI Taxonomy" id="1795632"/>
    <lineage>
        <taxon>Bacteria</taxon>
        <taxon>Pseudomonadati</taxon>
        <taxon>Thermodesulfobacteriota</taxon>
        <taxon>Thermodesulfobacteria</taxon>
        <taxon>Thermodesulfobacteriales</taxon>
        <taxon>Thermodesulfatatoraceae</taxon>
        <taxon>Thermodesulfatator</taxon>
    </lineage>
</organism>
<keyword evidence="8 11" id="KW-1133">Transmembrane helix</keyword>
<dbReference type="GO" id="GO:0015031">
    <property type="term" value="P:protein transport"/>
    <property type="evidence" value="ECO:0007669"/>
    <property type="project" value="UniProtKB-KW"/>
</dbReference>
<keyword evidence="7" id="KW-0653">Protein transport</keyword>
<dbReference type="PROSITE" id="PS52015">
    <property type="entry name" value="TONB_CTD"/>
    <property type="match status" value="1"/>
</dbReference>
<feature type="domain" description="TonB C-terminal" evidence="12">
    <location>
        <begin position="137"/>
        <end position="227"/>
    </location>
</feature>
<dbReference type="Pfam" id="PF03544">
    <property type="entry name" value="TonB_C"/>
    <property type="match status" value="1"/>
</dbReference>
<comment type="caution">
    <text evidence="13">The sequence shown here is derived from an EMBL/GenBank/DDBJ whole genome shotgun (WGS) entry which is preliminary data.</text>
</comment>
<dbReference type="InterPro" id="IPR051045">
    <property type="entry name" value="TonB-dependent_transducer"/>
</dbReference>
<evidence type="ECO:0000256" key="1">
    <source>
        <dbReference type="ARBA" id="ARBA00004383"/>
    </source>
</evidence>
<protein>
    <recommendedName>
        <fullName evidence="12">TonB C-terminal domain-containing protein</fullName>
    </recommendedName>
</protein>
<evidence type="ECO:0000256" key="4">
    <source>
        <dbReference type="ARBA" id="ARBA00022475"/>
    </source>
</evidence>
<proteinExistence type="inferred from homology"/>
<accession>A0A177E8M6</accession>
<dbReference type="GO" id="GO:0005886">
    <property type="term" value="C:plasma membrane"/>
    <property type="evidence" value="ECO:0007669"/>
    <property type="project" value="UniProtKB-SubCell"/>
</dbReference>
<comment type="similarity">
    <text evidence="2">Belongs to the TonB family.</text>
</comment>
<reference evidence="13 14" key="1">
    <citation type="submission" date="2016-02" db="EMBL/GenBank/DDBJ databases">
        <title>Draft genome sequence of Thermodesulfatator sp. S606.</title>
        <authorList>
            <person name="Lai Q."/>
            <person name="Cao J."/>
            <person name="Dupont S."/>
            <person name="Shao Z."/>
            <person name="Jebbar M."/>
            <person name="Alain K."/>
        </authorList>
    </citation>
    <scope>NUCLEOTIDE SEQUENCE [LARGE SCALE GENOMIC DNA]</scope>
    <source>
        <strain evidence="13 14">S606</strain>
    </source>
</reference>
<keyword evidence="5" id="KW-0997">Cell inner membrane</keyword>
<dbReference type="STRING" id="1795632.TH606_05290"/>
<sequence length="227" mass="25391">MPINIRESNLAVFLLVSLLIHGILFWLATRLKLEKPVTPATEVPIELVAEKEESPPPPAPGLPQTASPSEIKPVKVTPEKIDVFAEKPVQIAQVETPWQEVKIPEKKDLPAFSSQEVPVLPEATSDKAKTAKKSFKEYFARVRRLIAANKYYPLSARMAGYTDKIEVSFVIDAHGQVSEIKVERPSEYKVLNQAAIKTIKRAAPFPPPPEELNPPLKLRVTIKYEIE</sequence>
<evidence type="ECO:0000259" key="12">
    <source>
        <dbReference type="PROSITE" id="PS52015"/>
    </source>
</evidence>
<dbReference type="InterPro" id="IPR006260">
    <property type="entry name" value="TonB/TolA_C"/>
</dbReference>
<evidence type="ECO:0000256" key="3">
    <source>
        <dbReference type="ARBA" id="ARBA00022448"/>
    </source>
</evidence>
<evidence type="ECO:0000313" key="13">
    <source>
        <dbReference type="EMBL" id="OAG27770.1"/>
    </source>
</evidence>
<dbReference type="PANTHER" id="PTHR33446">
    <property type="entry name" value="PROTEIN TONB-RELATED"/>
    <property type="match status" value="1"/>
</dbReference>
<evidence type="ECO:0000256" key="8">
    <source>
        <dbReference type="ARBA" id="ARBA00022989"/>
    </source>
</evidence>
<keyword evidence="3" id="KW-0813">Transport</keyword>
<dbReference type="NCBIfam" id="TIGR01352">
    <property type="entry name" value="tonB_Cterm"/>
    <property type="match status" value="1"/>
</dbReference>
<dbReference type="RefSeq" id="WP_068541879.1">
    <property type="nucleotide sequence ID" value="NZ_LSFI01000020.1"/>
</dbReference>
<comment type="subcellular location">
    <subcellularLocation>
        <location evidence="1">Cell inner membrane</location>
        <topology evidence="1">Single-pass membrane protein</topology>
        <orientation evidence="1">Periplasmic side</orientation>
    </subcellularLocation>
</comment>
<evidence type="ECO:0000256" key="5">
    <source>
        <dbReference type="ARBA" id="ARBA00022519"/>
    </source>
</evidence>
<evidence type="ECO:0000256" key="9">
    <source>
        <dbReference type="ARBA" id="ARBA00023136"/>
    </source>
</evidence>
<evidence type="ECO:0000256" key="7">
    <source>
        <dbReference type="ARBA" id="ARBA00022927"/>
    </source>
</evidence>